<dbReference type="PATRIC" id="fig|520762.4.peg.732"/>
<evidence type="ECO:0000313" key="4">
    <source>
        <dbReference type="Proteomes" id="UP000070456"/>
    </source>
</evidence>
<sequence>MLKDIKTKSFVKDIKVLDKATDVSRRAKNAYIRTKEQAERLGHNEDGNYVDDASSSVRHGAETVVRKAGHTAGNYGKKAVEKIQERRAPDADASRYNDSNRENARHTSTSEVKEAVHRDVVRTETKLATEHGTTSVKAKEAVKPNVSQSGAKQAAKQNAARSGTKEIVKRKFTLSKPNELAKHRFVQSRAKKRFFQISEIRTANQNIAQIQSQQISEQIPAKRSLFQPAEKTAAQDLHSSSTPGHTIRQAADTGVKSIKEASKGMVKTAQRSVKTGDKAVKEATKGTLKTAAKSIKTADHTAKAAVKTSQAAKTTAKTAQTTQKAAQAARLAARAAAVSAKTAAKAMVAVIKAIIAAAKGLTALIAVGGWIAVVVILVICLAGLLLGSAFGIFYSNESFDGNTPVMPEVVNRLNEEFTAEIQRIQDKNPHDTLELSGSDSISANQWREILAVYAVKVTADPENGMEVATLDYTKVEILRDVFWDMNKIDYWIETVEHEETVTTTDEDGNETTETITTTETILHINITSKSHTDMIAEYGFNPDQVKMLNELMKDEYQELFMQLTGS</sequence>
<evidence type="ECO:0000256" key="2">
    <source>
        <dbReference type="SAM" id="Phobius"/>
    </source>
</evidence>
<feature type="compositionally biased region" description="Basic and acidic residues" evidence="1">
    <location>
        <begin position="35"/>
        <end position="46"/>
    </location>
</feature>
<comment type="caution">
    <text evidence="3">The sequence shown here is derived from an EMBL/GenBank/DDBJ whole genome shotgun (WGS) entry which is preliminary data.</text>
</comment>
<organism evidence="3 4">
    <name type="scientific">Thermotalea metallivorans</name>
    <dbReference type="NCBI Taxonomy" id="520762"/>
    <lineage>
        <taxon>Bacteria</taxon>
        <taxon>Bacillati</taxon>
        <taxon>Bacillota</taxon>
        <taxon>Clostridia</taxon>
        <taxon>Peptostreptococcales</taxon>
        <taxon>Thermotaleaceae</taxon>
        <taxon>Thermotalea</taxon>
    </lineage>
</organism>
<feature type="region of interest" description="Disordered" evidence="1">
    <location>
        <begin position="35"/>
        <end position="115"/>
    </location>
</feature>
<name>A0A140L998_9FIRM</name>
<accession>A0A140L998</accession>
<evidence type="ECO:0000313" key="3">
    <source>
        <dbReference type="EMBL" id="KXG77123.1"/>
    </source>
</evidence>
<keyword evidence="2" id="KW-0812">Transmembrane</keyword>
<gene>
    <name evidence="3" type="ORF">AN619_06530</name>
</gene>
<keyword evidence="2" id="KW-1133">Transmembrane helix</keyword>
<dbReference type="EMBL" id="LOEE01000019">
    <property type="protein sequence ID" value="KXG77123.1"/>
    <property type="molecule type" value="Genomic_DNA"/>
</dbReference>
<keyword evidence="4" id="KW-1185">Reference proteome</keyword>
<proteinExistence type="predicted"/>
<dbReference type="AlphaFoldDB" id="A0A140L998"/>
<evidence type="ECO:0000256" key="1">
    <source>
        <dbReference type="SAM" id="MobiDB-lite"/>
    </source>
</evidence>
<feature type="region of interest" description="Disordered" evidence="1">
    <location>
        <begin position="129"/>
        <end position="164"/>
    </location>
</feature>
<feature type="compositionally biased region" description="Basic and acidic residues" evidence="1">
    <location>
        <begin position="78"/>
        <end position="105"/>
    </location>
</feature>
<keyword evidence="2" id="KW-0472">Membrane</keyword>
<reference evidence="3 4" key="1">
    <citation type="submission" date="2015-12" db="EMBL/GenBank/DDBJ databases">
        <title>Draft genome sequence of the thermoanaerobe Thermotalea metallivorans, an isolate from the runoff channel of the Great Artesian Basin, Australia.</title>
        <authorList>
            <person name="Patel B.K."/>
        </authorList>
    </citation>
    <scope>NUCLEOTIDE SEQUENCE [LARGE SCALE GENOMIC DNA]</scope>
    <source>
        <strain evidence="3 4">B2-1</strain>
    </source>
</reference>
<dbReference type="Proteomes" id="UP000070456">
    <property type="component" value="Unassembled WGS sequence"/>
</dbReference>
<feature type="compositionally biased region" description="Polar residues" evidence="1">
    <location>
        <begin position="145"/>
        <end position="161"/>
    </location>
</feature>
<feature type="transmembrane region" description="Helical" evidence="2">
    <location>
        <begin position="361"/>
        <end position="394"/>
    </location>
</feature>
<protein>
    <submittedName>
        <fullName evidence="3">Uncharacterized protein</fullName>
    </submittedName>
</protein>
<dbReference type="STRING" id="520762.AN619_06530"/>